<evidence type="ECO:0000256" key="8">
    <source>
        <dbReference type="ARBA" id="ARBA00022598"/>
    </source>
</evidence>
<dbReference type="GO" id="GO:0046872">
    <property type="term" value="F:metal ion binding"/>
    <property type="evidence" value="ECO:0007669"/>
    <property type="project" value="UniProtKB-KW"/>
</dbReference>
<evidence type="ECO:0000256" key="15">
    <source>
        <dbReference type="ARBA" id="ARBA00023211"/>
    </source>
</evidence>
<dbReference type="Gene3D" id="3.30.470.20">
    <property type="entry name" value="ATP-grasp fold, B domain"/>
    <property type="match status" value="1"/>
</dbReference>
<dbReference type="Gene3D" id="3.40.50.20">
    <property type="match status" value="1"/>
</dbReference>
<dbReference type="GO" id="GO:0009252">
    <property type="term" value="P:peptidoglycan biosynthetic process"/>
    <property type="evidence" value="ECO:0007669"/>
    <property type="project" value="UniProtKB-UniRule"/>
</dbReference>
<evidence type="ECO:0000256" key="14">
    <source>
        <dbReference type="ARBA" id="ARBA00022984"/>
    </source>
</evidence>
<dbReference type="PROSITE" id="PS50975">
    <property type="entry name" value="ATP_GRASP"/>
    <property type="match status" value="1"/>
</dbReference>
<dbReference type="NCBIfam" id="NF002526">
    <property type="entry name" value="PRK01966.1-2"/>
    <property type="match status" value="1"/>
</dbReference>
<evidence type="ECO:0000256" key="7">
    <source>
        <dbReference type="ARBA" id="ARBA00022490"/>
    </source>
</evidence>
<evidence type="ECO:0000256" key="24">
    <source>
        <dbReference type="PIRSR" id="PIRSR039102-2"/>
    </source>
</evidence>
<feature type="binding site" evidence="25">
    <location>
        <position position="307"/>
    </location>
    <ligand>
        <name>Mg(2+)</name>
        <dbReference type="ChEBI" id="CHEBI:18420"/>
        <label>2</label>
    </ligand>
</feature>
<feature type="binding site" evidence="24">
    <location>
        <begin position="176"/>
        <end position="178"/>
    </location>
    <ligand>
        <name>ATP</name>
        <dbReference type="ChEBI" id="CHEBI:30616"/>
    </ligand>
</feature>
<evidence type="ECO:0000256" key="26">
    <source>
        <dbReference type="PROSITE-ProRule" id="PRU00409"/>
    </source>
</evidence>
<feature type="binding site" evidence="24">
    <location>
        <begin position="306"/>
        <end position="307"/>
    </location>
    <ligand>
        <name>ATP</name>
        <dbReference type="ChEBI" id="CHEBI:30616"/>
    </ligand>
</feature>
<accession>A0A1H3NTE1</accession>
<dbReference type="PROSITE" id="PS00843">
    <property type="entry name" value="DALA_DALA_LIGASE_1"/>
    <property type="match status" value="1"/>
</dbReference>
<keyword evidence="29" id="KW-1185">Reference proteome</keyword>
<dbReference type="GO" id="GO:0008360">
    <property type="term" value="P:regulation of cell shape"/>
    <property type="evidence" value="ECO:0007669"/>
    <property type="project" value="UniProtKB-KW"/>
</dbReference>
<comment type="similarity">
    <text evidence="5 22">Belongs to the D-alanine--D-alanine ligase family.</text>
</comment>
<feature type="binding site" evidence="24">
    <location>
        <begin position="184"/>
        <end position="185"/>
    </location>
    <ligand>
        <name>ATP</name>
        <dbReference type="ChEBI" id="CHEBI:30616"/>
    </ligand>
</feature>
<evidence type="ECO:0000256" key="23">
    <source>
        <dbReference type="PIRSR" id="PIRSR039102-1"/>
    </source>
</evidence>
<keyword evidence="11 26" id="KW-0067">ATP-binding</keyword>
<keyword evidence="8 22" id="KW-0436">Ligase</keyword>
<evidence type="ECO:0000256" key="11">
    <source>
        <dbReference type="ARBA" id="ARBA00022840"/>
    </source>
</evidence>
<keyword evidence="9 25" id="KW-0479">Metal-binding</keyword>
<evidence type="ECO:0000313" key="29">
    <source>
        <dbReference type="Proteomes" id="UP000198625"/>
    </source>
</evidence>
<evidence type="ECO:0000256" key="22">
    <source>
        <dbReference type="HAMAP-Rule" id="MF_00047"/>
    </source>
</evidence>
<evidence type="ECO:0000256" key="21">
    <source>
        <dbReference type="ARBA" id="ARBA00077154"/>
    </source>
</evidence>
<comment type="cofactor">
    <cofactor evidence="25">
        <name>Mg(2+)</name>
        <dbReference type="ChEBI" id="CHEBI:18420"/>
    </cofactor>
    <cofactor evidence="25">
        <name>Mn(2+)</name>
        <dbReference type="ChEBI" id="CHEBI:29035"/>
    </cofactor>
    <text evidence="25">Binds 2 magnesium or manganese ions per subunit.</text>
</comment>
<protein>
    <recommendedName>
        <fullName evidence="19 22">D-alanine--D-alanine ligase</fullName>
        <ecNumber evidence="6 22">6.3.2.4</ecNumber>
    </recommendedName>
    <alternativeName>
        <fullName evidence="21 22">D-Ala-D-Ala ligase</fullName>
    </alternativeName>
    <alternativeName>
        <fullName evidence="20 22">D-alanylalanine synthetase</fullName>
    </alternativeName>
</protein>
<dbReference type="GO" id="GO:0071555">
    <property type="term" value="P:cell wall organization"/>
    <property type="evidence" value="ECO:0007669"/>
    <property type="project" value="UniProtKB-KW"/>
</dbReference>
<keyword evidence="12 25" id="KW-0460">Magnesium</keyword>
<dbReference type="PIRSF" id="PIRSF039102">
    <property type="entry name" value="Ddl/VanB"/>
    <property type="match status" value="1"/>
</dbReference>
<evidence type="ECO:0000256" key="2">
    <source>
        <dbReference type="ARBA" id="ARBA00003921"/>
    </source>
</evidence>
<dbReference type="FunFam" id="3.30.1490.20:FF:000007">
    <property type="entry name" value="D-alanine--D-alanine ligase"/>
    <property type="match status" value="1"/>
</dbReference>
<dbReference type="FunFam" id="3.30.470.20:FF:000008">
    <property type="entry name" value="D-alanine--D-alanine ligase"/>
    <property type="match status" value="1"/>
</dbReference>
<proteinExistence type="inferred from homology"/>
<dbReference type="InterPro" id="IPR016185">
    <property type="entry name" value="PreATP-grasp_dom_sf"/>
</dbReference>
<dbReference type="Proteomes" id="UP000198625">
    <property type="component" value="Unassembled WGS sequence"/>
</dbReference>
<feature type="binding site" evidence="25">
    <location>
        <position position="307"/>
    </location>
    <ligand>
        <name>Mg(2+)</name>
        <dbReference type="ChEBI" id="CHEBI:18420"/>
        <label>1</label>
    </ligand>
</feature>
<dbReference type="OrthoDB" id="9813261at2"/>
<feature type="domain" description="ATP-grasp" evidence="27">
    <location>
        <begin position="135"/>
        <end position="341"/>
    </location>
</feature>
<evidence type="ECO:0000256" key="19">
    <source>
        <dbReference type="ARBA" id="ARBA00068427"/>
    </source>
</evidence>
<evidence type="ECO:0000256" key="5">
    <source>
        <dbReference type="ARBA" id="ARBA00010871"/>
    </source>
</evidence>
<gene>
    <name evidence="22" type="primary">ddl</name>
    <name evidence="28" type="ORF">SAMN05660462_01244</name>
</gene>
<dbReference type="NCBIfam" id="TIGR01205">
    <property type="entry name" value="D_ala_D_alaTIGR"/>
    <property type="match status" value="1"/>
</dbReference>
<dbReference type="PANTHER" id="PTHR23132">
    <property type="entry name" value="D-ALANINE--D-ALANINE LIGASE"/>
    <property type="match status" value="1"/>
</dbReference>
<keyword evidence="14 22" id="KW-0573">Peptidoglycan synthesis</keyword>
<evidence type="ECO:0000256" key="18">
    <source>
        <dbReference type="ARBA" id="ARBA00060592"/>
    </source>
</evidence>
<evidence type="ECO:0000256" key="3">
    <source>
        <dbReference type="ARBA" id="ARBA00004496"/>
    </source>
</evidence>
<evidence type="ECO:0000256" key="6">
    <source>
        <dbReference type="ARBA" id="ARBA00012216"/>
    </source>
</evidence>
<feature type="active site" evidence="23">
    <location>
        <position position="318"/>
    </location>
</feature>
<dbReference type="GO" id="GO:0005829">
    <property type="term" value="C:cytosol"/>
    <property type="evidence" value="ECO:0007669"/>
    <property type="project" value="TreeGrafter"/>
</dbReference>
<feature type="binding site" evidence="25">
    <location>
        <position position="309"/>
    </location>
    <ligand>
        <name>Mg(2+)</name>
        <dbReference type="ChEBI" id="CHEBI:18420"/>
        <label>2</label>
    </ligand>
</feature>
<dbReference type="AlphaFoldDB" id="A0A1H3NTE1"/>
<dbReference type="GO" id="GO:0005524">
    <property type="term" value="F:ATP binding"/>
    <property type="evidence" value="ECO:0007669"/>
    <property type="project" value="UniProtKB-UniRule"/>
</dbReference>
<evidence type="ECO:0000259" key="27">
    <source>
        <dbReference type="PROSITE" id="PS50975"/>
    </source>
</evidence>
<dbReference type="PROSITE" id="PS00844">
    <property type="entry name" value="DALA_DALA_LIGASE_2"/>
    <property type="match status" value="1"/>
</dbReference>
<feature type="binding site" evidence="24">
    <location>
        <position position="131"/>
    </location>
    <ligand>
        <name>ATP</name>
        <dbReference type="ChEBI" id="CHEBI:30616"/>
    </ligand>
</feature>
<comment type="function">
    <text evidence="2 22">Cell wall formation.</text>
</comment>
<comment type="subcellular location">
    <subcellularLocation>
        <location evidence="3 22">Cytoplasm</location>
    </subcellularLocation>
</comment>
<comment type="pathway">
    <text evidence="18">Glycan biosynthesis.</text>
</comment>
<dbReference type="GO" id="GO:0008716">
    <property type="term" value="F:D-alanine-D-alanine ligase activity"/>
    <property type="evidence" value="ECO:0007669"/>
    <property type="project" value="UniProtKB-UniRule"/>
</dbReference>
<evidence type="ECO:0000256" key="10">
    <source>
        <dbReference type="ARBA" id="ARBA00022741"/>
    </source>
</evidence>
<keyword evidence="15 25" id="KW-0464">Manganese</keyword>
<dbReference type="InterPro" id="IPR000291">
    <property type="entry name" value="D-Ala_lig_Van_CS"/>
</dbReference>
<keyword evidence="7 22" id="KW-0963">Cytoplasm</keyword>
<evidence type="ECO:0000256" key="20">
    <source>
        <dbReference type="ARBA" id="ARBA00076288"/>
    </source>
</evidence>
<dbReference type="Pfam" id="PF07478">
    <property type="entry name" value="Dala_Dala_lig_C"/>
    <property type="match status" value="1"/>
</dbReference>
<feature type="binding site" evidence="25">
    <location>
        <position position="294"/>
    </location>
    <ligand>
        <name>Mg(2+)</name>
        <dbReference type="ChEBI" id="CHEBI:18420"/>
        <label>1</label>
    </ligand>
</feature>
<dbReference type="RefSeq" id="WP_091728695.1">
    <property type="nucleotide sequence ID" value="NZ_FNQE01000011.1"/>
</dbReference>
<evidence type="ECO:0000256" key="17">
    <source>
        <dbReference type="ARBA" id="ARBA00047614"/>
    </source>
</evidence>
<dbReference type="InterPro" id="IPR011127">
    <property type="entry name" value="Dala_Dala_lig_N"/>
</dbReference>
<keyword evidence="16 22" id="KW-0961">Cell wall biogenesis/degradation</keyword>
<dbReference type="EC" id="6.3.2.4" evidence="6 22"/>
<dbReference type="InterPro" id="IPR013815">
    <property type="entry name" value="ATP_grasp_subdomain_1"/>
</dbReference>
<dbReference type="PANTHER" id="PTHR23132:SF25">
    <property type="entry name" value="D-ALANINE--D-ALANINE LIGASE A"/>
    <property type="match status" value="1"/>
</dbReference>
<dbReference type="InterPro" id="IPR011761">
    <property type="entry name" value="ATP-grasp"/>
</dbReference>
<evidence type="ECO:0000256" key="4">
    <source>
        <dbReference type="ARBA" id="ARBA00004752"/>
    </source>
</evidence>
<evidence type="ECO:0000256" key="16">
    <source>
        <dbReference type="ARBA" id="ARBA00023316"/>
    </source>
</evidence>
<dbReference type="NCBIfam" id="NF002528">
    <property type="entry name" value="PRK01966.1-4"/>
    <property type="match status" value="1"/>
</dbReference>
<dbReference type="Gene3D" id="3.30.1490.20">
    <property type="entry name" value="ATP-grasp fold, A domain"/>
    <property type="match status" value="1"/>
</dbReference>
<dbReference type="InterPro" id="IPR005905">
    <property type="entry name" value="D_ala_D_ala"/>
</dbReference>
<evidence type="ECO:0000256" key="9">
    <source>
        <dbReference type="ARBA" id="ARBA00022723"/>
    </source>
</evidence>
<comment type="cofactor">
    <cofactor evidence="1">
        <name>Mn(2+)</name>
        <dbReference type="ChEBI" id="CHEBI:29035"/>
    </cofactor>
</comment>
<feature type="active site" evidence="23">
    <location>
        <position position="184"/>
    </location>
</feature>
<keyword evidence="10 24" id="KW-0547">Nucleotide-binding</keyword>
<sequence>MKTNIYVIYGGKSVEHDVSLQSAFSIINSLDKAKYNVYPVYITREGVWCSTKIVKETITELKELKHCNFNSISGSLGDFLSKHFKKGEKSIAFPALHGSNGEDGTIQGLFEMLNLPYVGNEVLSSAVGIDKVMMKDLLSLGNIPQAKYTSLLLHQWQENEEKALEEIENIIGYPSFVKPARLGSSVGINRCKNRNELISAIKEAFLYDHKLIIEKEIIGREMQIAVIGNNCPKASVVGEYIQERKFMDYNAKYVDGRLVPVIPAPLSDNISEAMRQTAIKAFKLLNCKGLVRVDYFVTAQDAYYINEVNTMPGFTKYSMFPALWEKTDGTSYSELIQILIGLGFARHEQKNSILHMRWEA</sequence>
<evidence type="ECO:0000313" key="28">
    <source>
        <dbReference type="EMBL" id="SDY92078.1"/>
    </source>
</evidence>
<dbReference type="STRING" id="415015.SAMN05660462_01244"/>
<evidence type="ECO:0000256" key="1">
    <source>
        <dbReference type="ARBA" id="ARBA00001936"/>
    </source>
</evidence>
<comment type="pathway">
    <text evidence="4 22">Cell wall biogenesis; peptidoglycan biosynthesis.</text>
</comment>
<evidence type="ECO:0000256" key="25">
    <source>
        <dbReference type="PIRSR" id="PIRSR039102-3"/>
    </source>
</evidence>
<feature type="binding site" evidence="24">
    <location>
        <begin position="214"/>
        <end position="221"/>
    </location>
    <ligand>
        <name>ATP</name>
        <dbReference type="ChEBI" id="CHEBI:30616"/>
    </ligand>
</feature>
<evidence type="ECO:0000256" key="13">
    <source>
        <dbReference type="ARBA" id="ARBA00022960"/>
    </source>
</evidence>
<evidence type="ECO:0000256" key="12">
    <source>
        <dbReference type="ARBA" id="ARBA00022842"/>
    </source>
</evidence>
<keyword evidence="13 22" id="KW-0133">Cell shape</keyword>
<dbReference type="UniPathway" id="UPA00219"/>
<comment type="catalytic activity">
    <reaction evidence="17 22">
        <text>2 D-alanine + ATP = D-alanyl-D-alanine + ADP + phosphate + H(+)</text>
        <dbReference type="Rhea" id="RHEA:11224"/>
        <dbReference type="ChEBI" id="CHEBI:15378"/>
        <dbReference type="ChEBI" id="CHEBI:30616"/>
        <dbReference type="ChEBI" id="CHEBI:43474"/>
        <dbReference type="ChEBI" id="CHEBI:57416"/>
        <dbReference type="ChEBI" id="CHEBI:57822"/>
        <dbReference type="ChEBI" id="CHEBI:456216"/>
        <dbReference type="EC" id="6.3.2.4"/>
    </reaction>
</comment>
<dbReference type="EMBL" id="FNQE01000011">
    <property type="protein sequence ID" value="SDY92078.1"/>
    <property type="molecule type" value="Genomic_DNA"/>
</dbReference>
<organism evidence="28 29">
    <name type="scientific">Proteiniborus ethanoligenes</name>
    <dbReference type="NCBI Taxonomy" id="415015"/>
    <lineage>
        <taxon>Bacteria</taxon>
        <taxon>Bacillati</taxon>
        <taxon>Bacillota</taxon>
        <taxon>Clostridia</taxon>
        <taxon>Eubacteriales</taxon>
        <taxon>Proteiniborus</taxon>
    </lineage>
</organism>
<dbReference type="InterPro" id="IPR011095">
    <property type="entry name" value="Dala_Dala_lig_C"/>
</dbReference>
<feature type="active site" evidence="23">
    <location>
        <position position="15"/>
    </location>
</feature>
<dbReference type="SUPFAM" id="SSF52440">
    <property type="entry name" value="PreATP-grasp domain"/>
    <property type="match status" value="1"/>
</dbReference>
<dbReference type="Pfam" id="PF01820">
    <property type="entry name" value="Dala_Dala_lig_N"/>
    <property type="match status" value="1"/>
</dbReference>
<reference evidence="29" key="1">
    <citation type="submission" date="2016-10" db="EMBL/GenBank/DDBJ databases">
        <authorList>
            <person name="Varghese N."/>
            <person name="Submissions S."/>
        </authorList>
    </citation>
    <scope>NUCLEOTIDE SEQUENCE [LARGE SCALE GENOMIC DNA]</scope>
    <source>
        <strain evidence="29">DSM 21650</strain>
    </source>
</reference>
<dbReference type="SUPFAM" id="SSF56059">
    <property type="entry name" value="Glutathione synthetase ATP-binding domain-like"/>
    <property type="match status" value="1"/>
</dbReference>
<dbReference type="HAMAP" id="MF_00047">
    <property type="entry name" value="Dala_Dala_lig"/>
    <property type="match status" value="1"/>
</dbReference>
<name>A0A1H3NTE1_9FIRM</name>